<name>A0A5Q0H1N6_SACSY</name>
<evidence type="ECO:0000313" key="7">
    <source>
        <dbReference type="Proteomes" id="UP000325787"/>
    </source>
</evidence>
<feature type="region of interest" description="Disordered" evidence="5">
    <location>
        <begin position="112"/>
        <end position="142"/>
    </location>
</feature>
<dbReference type="RefSeq" id="WP_153278304.1">
    <property type="nucleotide sequence ID" value="NZ_CP034550.1"/>
</dbReference>
<keyword evidence="4" id="KW-0804">Transcription</keyword>
<keyword evidence="3" id="KW-0238">DNA-binding</keyword>
<dbReference type="Gene3D" id="1.10.1740.10">
    <property type="match status" value="1"/>
</dbReference>
<reference evidence="7" key="1">
    <citation type="journal article" date="2021" name="Curr. Microbiol.">
        <title>Complete genome of nocamycin-producing strain Saccharothrix syringae NRRL B-16468 reveals the biosynthetic potential for secondary metabolites.</title>
        <authorList>
            <person name="Mo X."/>
            <person name="Yang S."/>
        </authorList>
    </citation>
    <scope>NUCLEOTIDE SEQUENCE [LARGE SCALE GENOMIC DNA]</scope>
    <source>
        <strain evidence="7">ATCC 51364 / DSM 43886 / JCM 6844 / KCTC 9398 / NBRC 14523 / NRRL B-16468 / INA 2240</strain>
    </source>
</reference>
<dbReference type="GO" id="GO:0016987">
    <property type="term" value="F:sigma factor activity"/>
    <property type="evidence" value="ECO:0007669"/>
    <property type="project" value="UniProtKB-KW"/>
</dbReference>
<dbReference type="GO" id="GO:0003677">
    <property type="term" value="F:DNA binding"/>
    <property type="evidence" value="ECO:0007669"/>
    <property type="project" value="UniProtKB-KW"/>
</dbReference>
<proteinExistence type="predicted"/>
<dbReference type="KEGG" id="ssyi:EKG83_22480"/>
<evidence type="ECO:0000256" key="4">
    <source>
        <dbReference type="ARBA" id="ARBA00023163"/>
    </source>
</evidence>
<accession>A0A5Q0H1N6</accession>
<organism evidence="6 7">
    <name type="scientific">Saccharothrix syringae</name>
    <name type="common">Nocardiopsis syringae</name>
    <dbReference type="NCBI Taxonomy" id="103733"/>
    <lineage>
        <taxon>Bacteria</taxon>
        <taxon>Bacillati</taxon>
        <taxon>Actinomycetota</taxon>
        <taxon>Actinomycetes</taxon>
        <taxon>Pseudonocardiales</taxon>
        <taxon>Pseudonocardiaceae</taxon>
        <taxon>Saccharothrix</taxon>
    </lineage>
</organism>
<evidence type="ECO:0000256" key="2">
    <source>
        <dbReference type="ARBA" id="ARBA00023082"/>
    </source>
</evidence>
<feature type="compositionally biased region" description="Low complexity" evidence="5">
    <location>
        <begin position="467"/>
        <end position="488"/>
    </location>
</feature>
<evidence type="ECO:0000256" key="3">
    <source>
        <dbReference type="ARBA" id="ARBA00023125"/>
    </source>
</evidence>
<sequence>MDDSRLPARLASRAREDSGSAVAVGDAELVGRLRERERSAQLALYDRCAERLKPYFLAKLRDPGEADAYVNEVFVRAMEGLTDGNTTVTSLNGWLRGIAANLLKQHYEELSQARTRHTGHEPPTEIATPQDEPAWELDGDGDPPPTPADLEFLLGKRELWTTVHAAADGIGHGLRRVFTAHLHLSVREKRKISAAELAAELDMTPARVDRQLSRARGEVLKAIPALVVARTGASRCDGLAAMLEDLLTADQLAAGRALVLKPKQVGKVLGHTTSCDVCGERAADARTLARWALPPALIAPEDDERRRTLIGWLGHTRDGRALAQSSTSVVSSTAASSTALALTTPAARSTITATPQPTRRGRLTALLGSWTSRHQGLHQAVVFVTQNPAVLRVAVGAAALAVVGLVAASSPPDTTAEAVEEPIAPTSTTLPGAVAMPASTPSPTPAPTPTAAASTSTRQQHQPVDSPVTFPNPTAPAATPASLAAVPTAEPPVAPSTASSSDVGPATTSTTTTTTTTTRTGGLVSVAFDVSDTSYPHFYIGGIADRLAGDRVHEVELARGNHKLHTSSGQVVEFSLDAGGNVSYDPRYDQVVKGRGTRALSLHGLPVTVDASDTDYPNMGIINVGGKAPKVYSWRLLPGAYVVASSNGAMQAFKVDGHGRVDYAASLDRAFGGRGTARLEVRGLPVEVDASATDYFTVGISGIGAVTAKSYTAKLMPGAHAALSGAVSHPFTVTPAGTVDYDVKYREVLGGSGSGTLILQGRPVTVDARDTSYGTMSLYYVESNVKATESRTWRLMPGPHTLAVTSGVLVRFQVGLDGTVGNVGLSDRFAVVRGGSTLELHGGDVVVDVTGVSYPDYTLAWAGRAGQEKVKTWKLLPGKHELFMTSLVRVYFSVTPAGTVDYDVKYGGVLGGSGSGTLILQGRPVTVDARDTSYSAMSLYYVESNVKATESRTWRLMPGPHTLVTASEVPVHFEVGLDGTVRSTNLSDRFAVVRDGKTLELHGGDVVVDATGVSYSDYTLVWAGRAGREKDKTWKLLPGRHQIFVSSSVSVWFSVTPVGTVDYDVKYGGVLGGSGSGTLTLQGRPVTVDARDTSYGTMSLYYVESNVKATESRTWRLMPGPHTLVTASEVPVHFEVALDGTVRSTNLADRFAVVRGGSTLELHGAEVVVDVTGVSYPDYTLVWAGKAGQEKVKTWKLLPGRHQLFMTSSVSVWFSVGPDGSPIPDATYAPFLATHGNTLTVRGKGITLDMTDTSYPLYSLISVGRASREAVKTWNLLPGSHSIGPTASNTVTFTLNTDGSLTHAETDRGIFEVRDTSTLVVHGLRIGFDATATSYASFAVSEVKSRMNAREPQHLSLLPGKHLVVLPTGGSHWFTVTQGGEVTFPPELDPVFDGRNTGTLVLRRN</sequence>
<dbReference type="SUPFAM" id="SSF88946">
    <property type="entry name" value="Sigma2 domain of RNA polymerase sigma factors"/>
    <property type="match status" value="1"/>
</dbReference>
<dbReference type="GO" id="GO:0006352">
    <property type="term" value="P:DNA-templated transcription initiation"/>
    <property type="evidence" value="ECO:0007669"/>
    <property type="project" value="InterPro"/>
</dbReference>
<keyword evidence="1" id="KW-0805">Transcription regulation</keyword>
<gene>
    <name evidence="6" type="ORF">EKG83_22480</name>
</gene>
<dbReference type="InterPro" id="IPR039425">
    <property type="entry name" value="RNA_pol_sigma-70-like"/>
</dbReference>
<evidence type="ECO:0000256" key="5">
    <source>
        <dbReference type="SAM" id="MobiDB-lite"/>
    </source>
</evidence>
<feature type="region of interest" description="Disordered" evidence="5">
    <location>
        <begin position="430"/>
        <end position="517"/>
    </location>
</feature>
<dbReference type="Proteomes" id="UP000325787">
    <property type="component" value="Chromosome"/>
</dbReference>
<keyword evidence="2" id="KW-0731">Sigma factor</keyword>
<keyword evidence="7" id="KW-1185">Reference proteome</keyword>
<dbReference type="PANTHER" id="PTHR43133">
    <property type="entry name" value="RNA POLYMERASE ECF-TYPE SIGMA FACTO"/>
    <property type="match status" value="1"/>
</dbReference>
<feature type="compositionally biased region" description="Low complexity" evidence="5">
    <location>
        <begin position="495"/>
        <end position="517"/>
    </location>
</feature>
<protein>
    <submittedName>
        <fullName evidence="6">RNA polymerase sigma factor</fullName>
    </submittedName>
</protein>
<evidence type="ECO:0000313" key="6">
    <source>
        <dbReference type="EMBL" id="QFZ19825.1"/>
    </source>
</evidence>
<dbReference type="PANTHER" id="PTHR43133:SF8">
    <property type="entry name" value="RNA POLYMERASE SIGMA FACTOR HI_1459-RELATED"/>
    <property type="match status" value="1"/>
</dbReference>
<dbReference type="EMBL" id="CP034550">
    <property type="protein sequence ID" value="QFZ19825.1"/>
    <property type="molecule type" value="Genomic_DNA"/>
</dbReference>
<dbReference type="InterPro" id="IPR013325">
    <property type="entry name" value="RNA_pol_sigma_r2"/>
</dbReference>
<evidence type="ECO:0000256" key="1">
    <source>
        <dbReference type="ARBA" id="ARBA00023015"/>
    </source>
</evidence>